<gene>
    <name evidence="1" type="ORF">UFOVP130_59</name>
</gene>
<proteinExistence type="predicted"/>
<sequence>MAIDWSALAAEAGGATGVLAIVLSFLKHMPAPKCGSVAYRWVFDSVQDWAKNHERIGEVRKDCSAIAEAEHQ</sequence>
<evidence type="ECO:0000313" key="1">
    <source>
        <dbReference type="EMBL" id="CAB4131094.1"/>
    </source>
</evidence>
<reference evidence="1" key="1">
    <citation type="submission" date="2020-04" db="EMBL/GenBank/DDBJ databases">
        <authorList>
            <person name="Chiriac C."/>
            <person name="Salcher M."/>
            <person name="Ghai R."/>
            <person name="Kavagutti S V."/>
        </authorList>
    </citation>
    <scope>NUCLEOTIDE SEQUENCE</scope>
</reference>
<name>A0A6J5L9B6_9CAUD</name>
<dbReference type="EMBL" id="LR796251">
    <property type="protein sequence ID" value="CAB4131094.1"/>
    <property type="molecule type" value="Genomic_DNA"/>
</dbReference>
<accession>A0A6J5L9B6</accession>
<protein>
    <submittedName>
        <fullName evidence="1">Uncharacterized protein</fullName>
    </submittedName>
</protein>
<organism evidence="1">
    <name type="scientific">uncultured Caudovirales phage</name>
    <dbReference type="NCBI Taxonomy" id="2100421"/>
    <lineage>
        <taxon>Viruses</taxon>
        <taxon>Duplodnaviria</taxon>
        <taxon>Heunggongvirae</taxon>
        <taxon>Uroviricota</taxon>
        <taxon>Caudoviricetes</taxon>
        <taxon>Peduoviridae</taxon>
        <taxon>Maltschvirus</taxon>
        <taxon>Maltschvirus maltsch</taxon>
    </lineage>
</organism>